<protein>
    <submittedName>
        <fullName evidence="1">Uncharacterized protein</fullName>
    </submittedName>
</protein>
<dbReference type="EMBL" id="CM042056">
    <property type="protein sequence ID" value="KAI3698058.1"/>
    <property type="molecule type" value="Genomic_DNA"/>
</dbReference>
<proteinExistence type="predicted"/>
<accession>A0ACB8ZLC3</accession>
<gene>
    <name evidence="1" type="ORF">L6452_31168</name>
</gene>
<keyword evidence="2" id="KW-1185">Reference proteome</keyword>
<sequence length="368" mass="42120">MAYCDDGYLWPQEHPTYDLVYHQDSVSFSGYQSYEVDSTYDAYTVSEFYEPKFIDHYHHPQDYDYGHNSYSSASPEINYFAYNYVEPKLIAYEPVTCDTGYVSYHTHYSISYPQPTDSSFNEPEFEEYDPTPYGGGYDIVSVYGKPLPPSDKTCYPRSNPNPIQPNPMSNPEFKPEPSLPRSKPEPEPEPESKPMANPIFIPTPIPMIDPKPEPEPIPVPVPLVEPESVHPPVPMPEPEPVHVAVPMPEPLESREVGEMEKGGYSYPDYRYDYPWPEYDHGYGIGVGYDHGYGKQVVQIPPYEYNPEVVDLCENIFGSWPCLTRIRKQQMGVQNNPANTTNPENVHRNPWDDCANYFFGGSVRAAYNQ</sequence>
<organism evidence="1 2">
    <name type="scientific">Arctium lappa</name>
    <name type="common">Greater burdock</name>
    <name type="synonym">Lappa major</name>
    <dbReference type="NCBI Taxonomy" id="4217"/>
    <lineage>
        <taxon>Eukaryota</taxon>
        <taxon>Viridiplantae</taxon>
        <taxon>Streptophyta</taxon>
        <taxon>Embryophyta</taxon>
        <taxon>Tracheophyta</taxon>
        <taxon>Spermatophyta</taxon>
        <taxon>Magnoliopsida</taxon>
        <taxon>eudicotyledons</taxon>
        <taxon>Gunneridae</taxon>
        <taxon>Pentapetalae</taxon>
        <taxon>asterids</taxon>
        <taxon>campanulids</taxon>
        <taxon>Asterales</taxon>
        <taxon>Asteraceae</taxon>
        <taxon>Carduoideae</taxon>
        <taxon>Cardueae</taxon>
        <taxon>Arctiinae</taxon>
        <taxon>Arctium</taxon>
    </lineage>
</organism>
<evidence type="ECO:0000313" key="2">
    <source>
        <dbReference type="Proteomes" id="UP001055879"/>
    </source>
</evidence>
<reference evidence="1 2" key="2">
    <citation type="journal article" date="2022" name="Mol. Ecol. Resour.">
        <title>The genomes of chicory, endive, great burdock and yacon provide insights into Asteraceae paleo-polyploidization history and plant inulin production.</title>
        <authorList>
            <person name="Fan W."/>
            <person name="Wang S."/>
            <person name="Wang H."/>
            <person name="Wang A."/>
            <person name="Jiang F."/>
            <person name="Liu H."/>
            <person name="Zhao H."/>
            <person name="Xu D."/>
            <person name="Zhang Y."/>
        </authorList>
    </citation>
    <scope>NUCLEOTIDE SEQUENCE [LARGE SCALE GENOMIC DNA]</scope>
    <source>
        <strain evidence="2">cv. Niubang</strain>
    </source>
</reference>
<evidence type="ECO:0000313" key="1">
    <source>
        <dbReference type="EMBL" id="KAI3698058.1"/>
    </source>
</evidence>
<dbReference type="Proteomes" id="UP001055879">
    <property type="component" value="Linkage Group LG10"/>
</dbReference>
<name>A0ACB8ZLC3_ARCLA</name>
<reference evidence="2" key="1">
    <citation type="journal article" date="2022" name="Mol. Ecol. Resour.">
        <title>The genomes of chicory, endive, great burdock and yacon provide insights into Asteraceae palaeo-polyploidization history and plant inulin production.</title>
        <authorList>
            <person name="Fan W."/>
            <person name="Wang S."/>
            <person name="Wang H."/>
            <person name="Wang A."/>
            <person name="Jiang F."/>
            <person name="Liu H."/>
            <person name="Zhao H."/>
            <person name="Xu D."/>
            <person name="Zhang Y."/>
        </authorList>
    </citation>
    <scope>NUCLEOTIDE SEQUENCE [LARGE SCALE GENOMIC DNA]</scope>
    <source>
        <strain evidence="2">cv. Niubang</strain>
    </source>
</reference>
<comment type="caution">
    <text evidence="1">The sequence shown here is derived from an EMBL/GenBank/DDBJ whole genome shotgun (WGS) entry which is preliminary data.</text>
</comment>